<sequence length="114" mass="12821">MEQFSLRLLTEFVVSLLSKCNSTINPLIILLSAKSTTITLIQIVAFGYGRYFVHMAIVALGHDGYLIRSPVISSHNVWQKRDEAAKQSNSDKKFFQCPIINSTLCCSDTFAYIK</sequence>
<dbReference type="EMBL" id="UZAD01000261">
    <property type="protein sequence ID" value="VDN83340.1"/>
    <property type="molecule type" value="Genomic_DNA"/>
</dbReference>
<gene>
    <name evidence="1" type="ORF">BPAG_LOCUS2154</name>
</gene>
<dbReference type="AlphaFoldDB" id="A0A0N4T1X3"/>
<evidence type="ECO:0000313" key="1">
    <source>
        <dbReference type="EMBL" id="VDN83340.1"/>
    </source>
</evidence>
<reference evidence="1 2" key="2">
    <citation type="submission" date="2018-11" db="EMBL/GenBank/DDBJ databases">
        <authorList>
            <consortium name="Pathogen Informatics"/>
        </authorList>
    </citation>
    <scope>NUCLEOTIDE SEQUENCE [LARGE SCALE GENOMIC DNA]</scope>
</reference>
<dbReference type="Proteomes" id="UP000278627">
    <property type="component" value="Unassembled WGS sequence"/>
</dbReference>
<evidence type="ECO:0000313" key="3">
    <source>
        <dbReference type="WBParaSite" id="BPAG_0000218401-mRNA-1"/>
    </source>
</evidence>
<accession>A0A0N4T1X3</accession>
<evidence type="ECO:0000313" key="2">
    <source>
        <dbReference type="Proteomes" id="UP000278627"/>
    </source>
</evidence>
<name>A0A0N4T1X3_BRUPA</name>
<proteinExistence type="predicted"/>
<dbReference type="WBParaSite" id="BPAG_0000218401-mRNA-1">
    <property type="protein sequence ID" value="BPAG_0000218401-mRNA-1"/>
    <property type="gene ID" value="BPAG_0000218401"/>
</dbReference>
<keyword evidence="2" id="KW-1185">Reference proteome</keyword>
<protein>
    <submittedName>
        <fullName evidence="3">G_PROTEIN_RECEP_F1_2 domain-containing protein</fullName>
    </submittedName>
</protein>
<reference evidence="3" key="1">
    <citation type="submission" date="2017-02" db="UniProtKB">
        <authorList>
            <consortium name="WormBaseParasite"/>
        </authorList>
    </citation>
    <scope>IDENTIFICATION</scope>
</reference>
<organism evidence="3">
    <name type="scientific">Brugia pahangi</name>
    <name type="common">Filarial nematode worm</name>
    <dbReference type="NCBI Taxonomy" id="6280"/>
    <lineage>
        <taxon>Eukaryota</taxon>
        <taxon>Metazoa</taxon>
        <taxon>Ecdysozoa</taxon>
        <taxon>Nematoda</taxon>
        <taxon>Chromadorea</taxon>
        <taxon>Rhabditida</taxon>
        <taxon>Spirurina</taxon>
        <taxon>Spiruromorpha</taxon>
        <taxon>Filarioidea</taxon>
        <taxon>Onchocercidae</taxon>
        <taxon>Brugia</taxon>
    </lineage>
</organism>